<name>A0A9Q3BP51_9BASI</name>
<protein>
    <submittedName>
        <fullName evidence="1">Uncharacterized protein</fullName>
    </submittedName>
</protein>
<proteinExistence type="predicted"/>
<keyword evidence="2" id="KW-1185">Reference proteome</keyword>
<dbReference type="Proteomes" id="UP000765509">
    <property type="component" value="Unassembled WGS sequence"/>
</dbReference>
<dbReference type="AlphaFoldDB" id="A0A9Q3BP51"/>
<accession>A0A9Q3BP51</accession>
<evidence type="ECO:0000313" key="2">
    <source>
        <dbReference type="Proteomes" id="UP000765509"/>
    </source>
</evidence>
<dbReference type="EMBL" id="AVOT02002016">
    <property type="protein sequence ID" value="MBW0468907.1"/>
    <property type="molecule type" value="Genomic_DNA"/>
</dbReference>
<reference evidence="1" key="1">
    <citation type="submission" date="2021-03" db="EMBL/GenBank/DDBJ databases">
        <title>Draft genome sequence of rust myrtle Austropuccinia psidii MF-1, a brazilian biotype.</title>
        <authorList>
            <person name="Quecine M.C."/>
            <person name="Pachon D.M.R."/>
            <person name="Bonatelli M.L."/>
            <person name="Correr F.H."/>
            <person name="Franceschini L.M."/>
            <person name="Leite T.F."/>
            <person name="Margarido G.R.A."/>
            <person name="Almeida C.A."/>
            <person name="Ferrarezi J.A."/>
            <person name="Labate C.A."/>
        </authorList>
    </citation>
    <scope>NUCLEOTIDE SEQUENCE</scope>
    <source>
        <strain evidence="1">MF-1</strain>
    </source>
</reference>
<evidence type="ECO:0000313" key="1">
    <source>
        <dbReference type="EMBL" id="MBW0468907.1"/>
    </source>
</evidence>
<comment type="caution">
    <text evidence="1">The sequence shown here is derived from an EMBL/GenBank/DDBJ whole genome shotgun (WGS) entry which is preliminary data.</text>
</comment>
<sequence>MPPTWIIILKLAVPSQHAPDAAYHPYTRSALLTCLRRRLPSLCSCSALPKCLQCRLPSLCLCSSLPTCLQGPPHTGLILMLLQHPQDETMMQPPTPLTLLHPHLIFSATYPPYAPAAPPSTPLKPHPFSAAYHPYAQVLDP</sequence>
<gene>
    <name evidence="1" type="ORF">O181_008622</name>
</gene>
<organism evidence="1 2">
    <name type="scientific">Austropuccinia psidii MF-1</name>
    <dbReference type="NCBI Taxonomy" id="1389203"/>
    <lineage>
        <taxon>Eukaryota</taxon>
        <taxon>Fungi</taxon>
        <taxon>Dikarya</taxon>
        <taxon>Basidiomycota</taxon>
        <taxon>Pucciniomycotina</taxon>
        <taxon>Pucciniomycetes</taxon>
        <taxon>Pucciniales</taxon>
        <taxon>Sphaerophragmiaceae</taxon>
        <taxon>Austropuccinia</taxon>
    </lineage>
</organism>